<keyword evidence="4" id="KW-1185">Reference proteome</keyword>
<feature type="region of interest" description="Disordered" evidence="1">
    <location>
        <begin position="375"/>
        <end position="429"/>
    </location>
</feature>
<accession>A0AAD4QAE5</accession>
<sequence length="596" mass="66964">MRHTHLWSRHQLILPDPFALTHNHAFNVHRSTLHYLSMLAETCASLLRSGRPLHTVFGPHYKPGILAEQLCYSCSPSPLQPSAAALAIRFHMERRQYLSDPRMRDELMRLYHTTVPGQMIREKRQRTLAKIASTIQSNFGSEYRIQVFGSTQYGVDGNTSDLDLVVIDPDRMTGFAPDLYSYSSAVSTVLRKSGFQILQKIPNATVPIVKFKDPSTDIQCDLNINDQLGSVNTSLIQQYCDILPVLRPLLLAIKRWARPLGYNSPAGAPGEPITFSSYALAIMTIGLLQARGLLPNLQEGTQFTEGRIFWLRTKTQERVQCDARWKTVHDWTPSKTVEVEQALQDWFQYWGHEHDYRNNLMCIRRGGVLPRQTPCSRKEAESLRDGPFSGFPASGKPPKKNKRDNKSLSEAEIEAQAKQASVAAGPHEKEPYTVVVGQDAEGAEDELNETHSVIEGDELAEAEDDDSGYVLGGEDDRNEPSQWESHILCIVDPFIRAKVNIFYFIFWGPPVLARFREDCQRVVLRLRLGGNLDSLLRFDPRTRPPSPPPQPNQRRRQRPQGGERGGNRGRGRGGPLRGHPRGGAPKSPSPGEAQAT</sequence>
<name>A0AAD4QAE5_9AGAM</name>
<feature type="domain" description="Poly(A) RNA polymerase mitochondrial-like central palm" evidence="2">
    <location>
        <begin position="105"/>
        <end position="240"/>
    </location>
</feature>
<dbReference type="SUPFAM" id="SSF81301">
    <property type="entry name" value="Nucleotidyltransferase"/>
    <property type="match status" value="1"/>
</dbReference>
<dbReference type="Gene3D" id="3.30.460.10">
    <property type="entry name" value="Beta Polymerase, domain 2"/>
    <property type="match status" value="1"/>
</dbReference>
<dbReference type="SUPFAM" id="SSF81631">
    <property type="entry name" value="PAP/OAS1 substrate-binding domain"/>
    <property type="match status" value="1"/>
</dbReference>
<protein>
    <recommendedName>
        <fullName evidence="2">Poly(A) RNA polymerase mitochondrial-like central palm domain-containing protein</fullName>
    </recommendedName>
</protein>
<dbReference type="Proteomes" id="UP001201163">
    <property type="component" value="Unassembled WGS sequence"/>
</dbReference>
<evidence type="ECO:0000256" key="1">
    <source>
        <dbReference type="SAM" id="MobiDB-lite"/>
    </source>
</evidence>
<dbReference type="PANTHER" id="PTHR12271">
    <property type="entry name" value="POLY A POLYMERASE CID PAP -RELATED"/>
    <property type="match status" value="1"/>
</dbReference>
<evidence type="ECO:0000259" key="2">
    <source>
        <dbReference type="Pfam" id="PF22600"/>
    </source>
</evidence>
<dbReference type="InterPro" id="IPR054708">
    <property type="entry name" value="MTPAP-like_central"/>
</dbReference>
<comment type="caution">
    <text evidence="3">The sequence shown here is derived from an EMBL/GenBank/DDBJ whole genome shotgun (WGS) entry which is preliminary data.</text>
</comment>
<dbReference type="EMBL" id="JAKELL010000009">
    <property type="protein sequence ID" value="KAH8996239.1"/>
    <property type="molecule type" value="Genomic_DNA"/>
</dbReference>
<dbReference type="GO" id="GO:0016779">
    <property type="term" value="F:nucleotidyltransferase activity"/>
    <property type="evidence" value="ECO:0007669"/>
    <property type="project" value="UniProtKB-ARBA"/>
</dbReference>
<dbReference type="Pfam" id="PF22600">
    <property type="entry name" value="MTPAP-like_central"/>
    <property type="match status" value="1"/>
</dbReference>
<dbReference type="AlphaFoldDB" id="A0AAD4QAE5"/>
<dbReference type="InterPro" id="IPR043519">
    <property type="entry name" value="NT_sf"/>
</dbReference>
<gene>
    <name evidence="3" type="ORF">EDB92DRAFT_2038462</name>
</gene>
<dbReference type="GO" id="GO:0010605">
    <property type="term" value="P:negative regulation of macromolecule metabolic process"/>
    <property type="evidence" value="ECO:0007669"/>
    <property type="project" value="UniProtKB-ARBA"/>
</dbReference>
<feature type="region of interest" description="Disordered" evidence="1">
    <location>
        <begin position="535"/>
        <end position="596"/>
    </location>
</feature>
<evidence type="ECO:0000313" key="4">
    <source>
        <dbReference type="Proteomes" id="UP001201163"/>
    </source>
</evidence>
<dbReference type="GO" id="GO:0031123">
    <property type="term" value="P:RNA 3'-end processing"/>
    <property type="evidence" value="ECO:0007669"/>
    <property type="project" value="TreeGrafter"/>
</dbReference>
<proteinExistence type="predicted"/>
<reference evidence="3" key="1">
    <citation type="submission" date="2022-01" db="EMBL/GenBank/DDBJ databases">
        <title>Comparative genomics reveals a dynamic genome evolution in the ectomycorrhizal milk-cap (Lactarius) mushrooms.</title>
        <authorList>
            <consortium name="DOE Joint Genome Institute"/>
            <person name="Lebreton A."/>
            <person name="Tang N."/>
            <person name="Kuo A."/>
            <person name="LaButti K."/>
            <person name="Drula E."/>
            <person name="Barry K."/>
            <person name="Clum A."/>
            <person name="Lipzen A."/>
            <person name="Mousain D."/>
            <person name="Ng V."/>
            <person name="Wang R."/>
            <person name="Wang X."/>
            <person name="Dai Y."/>
            <person name="Henrissat B."/>
            <person name="Grigoriev I.V."/>
            <person name="Guerin-Laguette A."/>
            <person name="Yu F."/>
            <person name="Martin F.M."/>
        </authorList>
    </citation>
    <scope>NUCLEOTIDE SEQUENCE</scope>
    <source>
        <strain evidence="3">QP</strain>
    </source>
</reference>
<dbReference type="CDD" id="cd05402">
    <property type="entry name" value="NT_PAP_TUTase"/>
    <property type="match status" value="1"/>
</dbReference>
<dbReference type="Gene3D" id="1.10.1410.10">
    <property type="match status" value="1"/>
</dbReference>
<dbReference type="PANTHER" id="PTHR12271:SF40">
    <property type="entry name" value="POLY(A) RNA POLYMERASE GLD2"/>
    <property type="match status" value="1"/>
</dbReference>
<organism evidence="3 4">
    <name type="scientific">Lactarius akahatsu</name>
    <dbReference type="NCBI Taxonomy" id="416441"/>
    <lineage>
        <taxon>Eukaryota</taxon>
        <taxon>Fungi</taxon>
        <taxon>Dikarya</taxon>
        <taxon>Basidiomycota</taxon>
        <taxon>Agaricomycotina</taxon>
        <taxon>Agaricomycetes</taxon>
        <taxon>Russulales</taxon>
        <taxon>Russulaceae</taxon>
        <taxon>Lactarius</taxon>
    </lineage>
</organism>
<evidence type="ECO:0000313" key="3">
    <source>
        <dbReference type="EMBL" id="KAH8996239.1"/>
    </source>
</evidence>